<evidence type="ECO:0000256" key="2">
    <source>
        <dbReference type="SAM" id="Phobius"/>
    </source>
</evidence>
<accession>A0A150LAM5</accession>
<dbReference type="Proteomes" id="UP000075683">
    <property type="component" value="Unassembled WGS sequence"/>
</dbReference>
<feature type="region of interest" description="Disordered" evidence="1">
    <location>
        <begin position="114"/>
        <end position="154"/>
    </location>
</feature>
<proteinExistence type="predicted"/>
<dbReference type="RefSeq" id="WP_061569923.1">
    <property type="nucleotide sequence ID" value="NZ_LQYT01000130.1"/>
</dbReference>
<dbReference type="PATRIC" id="fig|301148.3.peg.1768"/>
<evidence type="ECO:0008006" key="5">
    <source>
        <dbReference type="Google" id="ProtNLM"/>
    </source>
</evidence>
<dbReference type="AlphaFoldDB" id="A0A150LAM5"/>
<keyword evidence="2" id="KW-0472">Membrane</keyword>
<protein>
    <recommendedName>
        <fullName evidence="5">Swarming motility protein SwrB</fullName>
    </recommendedName>
</protein>
<evidence type="ECO:0000256" key="1">
    <source>
        <dbReference type="SAM" id="MobiDB-lite"/>
    </source>
</evidence>
<evidence type="ECO:0000313" key="3">
    <source>
        <dbReference type="EMBL" id="KYD09398.1"/>
    </source>
</evidence>
<dbReference type="OrthoDB" id="1708317at2"/>
<dbReference type="STRING" id="301148.B4135_3722"/>
<organism evidence="3 4">
    <name type="scientific">Caldibacillus debilis</name>
    <dbReference type="NCBI Taxonomy" id="301148"/>
    <lineage>
        <taxon>Bacteria</taxon>
        <taxon>Bacillati</taxon>
        <taxon>Bacillota</taxon>
        <taxon>Bacilli</taxon>
        <taxon>Bacillales</taxon>
        <taxon>Bacillaceae</taxon>
        <taxon>Caldibacillus</taxon>
    </lineage>
</organism>
<feature type="transmembrane region" description="Helical" evidence="2">
    <location>
        <begin position="6"/>
        <end position="29"/>
    </location>
</feature>
<gene>
    <name evidence="3" type="ORF">B4135_3722</name>
</gene>
<comment type="caution">
    <text evidence="3">The sequence shown here is derived from an EMBL/GenBank/DDBJ whole genome shotgun (WGS) entry which is preliminary data.</text>
</comment>
<keyword evidence="2" id="KW-0812">Transmembrane</keyword>
<feature type="region of interest" description="Disordered" evidence="1">
    <location>
        <begin position="76"/>
        <end position="101"/>
    </location>
</feature>
<keyword evidence="2" id="KW-1133">Transmembrane helix</keyword>
<name>A0A150LAM5_9BACI</name>
<evidence type="ECO:0000313" key="4">
    <source>
        <dbReference type="Proteomes" id="UP000075683"/>
    </source>
</evidence>
<dbReference type="EMBL" id="LQYT01000130">
    <property type="protein sequence ID" value="KYD09398.1"/>
    <property type="molecule type" value="Genomic_DNA"/>
</dbReference>
<sequence>MKEIAMEFFLFFQFILILIGFFAIILLYLRQNRFRELENRYRQMEKEMEDLIAGFLLEIKEENERFLAKYEELRNKGEREEKSGPPPAGNKNGLPSVAGSPSVSYRMAEKAYHAGKAAGSGKTRASESSAGQGKGKPPAEGDPAGKGAPERKDDLLKKIQVLQKKGLSVEEIARSLQRGKTEVELLSKFYLNRPPGSPPGGAE</sequence>
<reference evidence="3 4" key="1">
    <citation type="submission" date="2016-01" db="EMBL/GenBank/DDBJ databases">
        <title>Draft Genome Sequences of Seven Thermophilic Sporeformers Isolated from Foods.</title>
        <authorList>
            <person name="Berendsen E.M."/>
            <person name="Wells-Bennik M.H."/>
            <person name="Krawcyk A.O."/>
            <person name="De Jong A."/>
            <person name="Holsappel S."/>
            <person name="Eijlander R.T."/>
            <person name="Kuipers O.P."/>
        </authorList>
    </citation>
    <scope>NUCLEOTIDE SEQUENCE [LARGE SCALE GENOMIC DNA]</scope>
    <source>
        <strain evidence="3 4">B4135</strain>
    </source>
</reference>